<feature type="transmembrane region" description="Helical" evidence="1">
    <location>
        <begin position="133"/>
        <end position="153"/>
    </location>
</feature>
<feature type="transmembrane region" description="Helical" evidence="1">
    <location>
        <begin position="159"/>
        <end position="181"/>
    </location>
</feature>
<gene>
    <name evidence="2" type="ORF">GCM10023211_25010</name>
</gene>
<name>A0ABP9NGE9_9GAMM</name>
<keyword evidence="1" id="KW-0812">Transmembrane</keyword>
<accession>A0ABP9NGE9</accession>
<dbReference type="EMBL" id="BAABHY010000014">
    <property type="protein sequence ID" value="GAA5114885.1"/>
    <property type="molecule type" value="Genomic_DNA"/>
</dbReference>
<feature type="transmembrane region" description="Helical" evidence="1">
    <location>
        <begin position="31"/>
        <end position="52"/>
    </location>
</feature>
<organism evidence="2 3">
    <name type="scientific">Orbus sasakiae</name>
    <dbReference type="NCBI Taxonomy" id="1078475"/>
    <lineage>
        <taxon>Bacteria</taxon>
        <taxon>Pseudomonadati</taxon>
        <taxon>Pseudomonadota</taxon>
        <taxon>Gammaproteobacteria</taxon>
        <taxon>Orbales</taxon>
        <taxon>Orbaceae</taxon>
        <taxon>Orbus</taxon>
    </lineage>
</organism>
<comment type="caution">
    <text evidence="2">The sequence shown here is derived from an EMBL/GenBank/DDBJ whole genome shotgun (WGS) entry which is preliminary data.</text>
</comment>
<evidence type="ECO:0008006" key="4">
    <source>
        <dbReference type="Google" id="ProtNLM"/>
    </source>
</evidence>
<proteinExistence type="predicted"/>
<dbReference type="RefSeq" id="WP_345492737.1">
    <property type="nucleotide sequence ID" value="NZ_BAABHY010000014.1"/>
</dbReference>
<dbReference type="Proteomes" id="UP001500171">
    <property type="component" value="Unassembled WGS sequence"/>
</dbReference>
<protein>
    <recommendedName>
        <fullName evidence="4">DNA gyrase subunit B</fullName>
    </recommendedName>
</protein>
<evidence type="ECO:0000313" key="3">
    <source>
        <dbReference type="Proteomes" id="UP001500171"/>
    </source>
</evidence>
<feature type="transmembrane region" description="Helical" evidence="1">
    <location>
        <begin position="7"/>
        <end position="25"/>
    </location>
</feature>
<keyword evidence="3" id="KW-1185">Reference proteome</keyword>
<feature type="transmembrane region" description="Helical" evidence="1">
    <location>
        <begin position="84"/>
        <end position="103"/>
    </location>
</feature>
<evidence type="ECO:0000256" key="1">
    <source>
        <dbReference type="SAM" id="Phobius"/>
    </source>
</evidence>
<reference evidence="3" key="1">
    <citation type="journal article" date="2019" name="Int. J. Syst. Evol. Microbiol.">
        <title>The Global Catalogue of Microorganisms (GCM) 10K type strain sequencing project: providing services to taxonomists for standard genome sequencing and annotation.</title>
        <authorList>
            <consortium name="The Broad Institute Genomics Platform"/>
            <consortium name="The Broad Institute Genome Sequencing Center for Infectious Disease"/>
            <person name="Wu L."/>
            <person name="Ma J."/>
        </authorList>
    </citation>
    <scope>NUCLEOTIDE SEQUENCE [LARGE SCALE GENOMIC DNA]</scope>
    <source>
        <strain evidence="3">JCM 18050</strain>
    </source>
</reference>
<sequence>MFKLQLIIKIVTNLLLVCYPLIIFVSLRYGYVNLAILSLVIIFILKLFMLPALFSQLRWFAYMLPCLGLFLAATSWLFNHYQILLYYPVMVNVALLIVFGYSLSTSPTIIERFARMQNPNLPLQAITYTRKVTIVWCIFFIVNGGIALFTCLLENLDLWTLYNGGISYLLMALLMGAEWLIRKRYHP</sequence>
<evidence type="ECO:0000313" key="2">
    <source>
        <dbReference type="EMBL" id="GAA5114885.1"/>
    </source>
</evidence>
<keyword evidence="1" id="KW-0472">Membrane</keyword>
<keyword evidence="1" id="KW-1133">Transmembrane helix</keyword>
<feature type="transmembrane region" description="Helical" evidence="1">
    <location>
        <begin position="59"/>
        <end position="78"/>
    </location>
</feature>